<reference evidence="1 2" key="1">
    <citation type="submission" date="2018-01" db="EMBL/GenBank/DDBJ databases">
        <authorList>
            <person name="Gaut B.S."/>
            <person name="Morton B.R."/>
            <person name="Clegg M.T."/>
            <person name="Duvall M.R."/>
        </authorList>
    </citation>
    <scope>NUCLEOTIDE SEQUENCE [LARGE SCALE GENOMIC DNA]</scope>
    <source>
        <strain evidence="1">Cupriavidus taiwanensis LMG 19425</strain>
    </source>
</reference>
<evidence type="ECO:0000313" key="1">
    <source>
        <dbReference type="EMBL" id="SPK73195.1"/>
    </source>
</evidence>
<protein>
    <recommendedName>
        <fullName evidence="3">Single-stranded DNA-binding protein</fullName>
    </recommendedName>
</protein>
<gene>
    <name evidence="1" type="ORF">CT19425_90299</name>
</gene>
<dbReference type="AlphaFoldDB" id="A0A375IIZ2"/>
<proteinExistence type="predicted"/>
<name>A0A375IIZ2_9BURK</name>
<evidence type="ECO:0000313" key="2">
    <source>
        <dbReference type="Proteomes" id="UP000255505"/>
    </source>
</evidence>
<dbReference type="Proteomes" id="UP000255505">
    <property type="component" value="Chromosome I"/>
</dbReference>
<sequence length="106" mass="11445">MNQKHLIHIHAVTVREGVARKTGNQYHIEEGACIAVAEYTDANGEVKKDTTAGLMNIPDHLRGLPPGAYEPTFSFSNFEGKVVVRIVDLQPVGVKAAAPIPEKKAA</sequence>
<organism evidence="1 2">
    <name type="scientific">Cupriavidus taiwanensis</name>
    <dbReference type="NCBI Taxonomy" id="164546"/>
    <lineage>
        <taxon>Bacteria</taxon>
        <taxon>Pseudomonadati</taxon>
        <taxon>Pseudomonadota</taxon>
        <taxon>Betaproteobacteria</taxon>
        <taxon>Burkholderiales</taxon>
        <taxon>Burkholderiaceae</taxon>
        <taxon>Cupriavidus</taxon>
    </lineage>
</organism>
<evidence type="ECO:0008006" key="3">
    <source>
        <dbReference type="Google" id="ProtNLM"/>
    </source>
</evidence>
<dbReference type="EMBL" id="LT991976">
    <property type="protein sequence ID" value="SPK73195.1"/>
    <property type="molecule type" value="Genomic_DNA"/>
</dbReference>
<dbReference type="RefSeq" id="WP_115662798.1">
    <property type="nucleotide sequence ID" value="NZ_LT991976.1"/>
</dbReference>
<accession>A0A375IIZ2</accession>